<proteinExistence type="predicted"/>
<comment type="caution">
    <text evidence="1">The sequence shown here is derived from an EMBL/GenBank/DDBJ whole genome shotgun (WGS) entry which is preliminary data.</text>
</comment>
<keyword evidence="2" id="KW-1185">Reference proteome</keyword>
<reference evidence="1" key="1">
    <citation type="submission" date="2013-04" db="EMBL/GenBank/DDBJ databases">
        <authorList>
            <person name="Qu J."/>
            <person name="Murali S.C."/>
            <person name="Bandaranaike D."/>
            <person name="Bellair M."/>
            <person name="Blankenburg K."/>
            <person name="Chao H."/>
            <person name="Dinh H."/>
            <person name="Doddapaneni H."/>
            <person name="Downs B."/>
            <person name="Dugan-Rocha S."/>
            <person name="Elkadiri S."/>
            <person name="Gnanaolivu R.D."/>
            <person name="Hernandez B."/>
            <person name="Javaid M."/>
            <person name="Jayaseelan J.C."/>
            <person name="Lee S."/>
            <person name="Li M."/>
            <person name="Ming W."/>
            <person name="Munidasa M."/>
            <person name="Muniz J."/>
            <person name="Nguyen L."/>
            <person name="Ongeri F."/>
            <person name="Osuji N."/>
            <person name="Pu L.-L."/>
            <person name="Puazo M."/>
            <person name="Qu C."/>
            <person name="Quiroz J."/>
            <person name="Raj R."/>
            <person name="Weissenberger G."/>
            <person name="Xin Y."/>
            <person name="Zou X."/>
            <person name="Han Y."/>
            <person name="Richards S."/>
            <person name="Worley K."/>
            <person name="Muzny D."/>
            <person name="Gibbs R."/>
        </authorList>
    </citation>
    <scope>NUCLEOTIDE SEQUENCE</scope>
    <source>
        <strain evidence="1">Sampled in the wild</strain>
    </source>
</reference>
<evidence type="ECO:0000313" key="1">
    <source>
        <dbReference type="EMBL" id="KAG8222525.1"/>
    </source>
</evidence>
<reference evidence="1" key="2">
    <citation type="submission" date="2017-10" db="EMBL/GenBank/DDBJ databases">
        <title>Ladona fulva Genome sequencing and assembly.</title>
        <authorList>
            <person name="Murali S."/>
            <person name="Richards S."/>
            <person name="Bandaranaike D."/>
            <person name="Bellair M."/>
            <person name="Blankenburg K."/>
            <person name="Chao H."/>
            <person name="Dinh H."/>
            <person name="Doddapaneni H."/>
            <person name="Dugan-Rocha S."/>
            <person name="Elkadiri S."/>
            <person name="Gnanaolivu R."/>
            <person name="Hernandez B."/>
            <person name="Skinner E."/>
            <person name="Javaid M."/>
            <person name="Lee S."/>
            <person name="Li M."/>
            <person name="Ming W."/>
            <person name="Munidasa M."/>
            <person name="Muniz J."/>
            <person name="Nguyen L."/>
            <person name="Hughes D."/>
            <person name="Osuji N."/>
            <person name="Pu L.-L."/>
            <person name="Puazo M."/>
            <person name="Qu C."/>
            <person name="Quiroz J."/>
            <person name="Raj R."/>
            <person name="Weissenberger G."/>
            <person name="Xin Y."/>
            <person name="Zou X."/>
            <person name="Han Y."/>
            <person name="Worley K."/>
            <person name="Muzny D."/>
            <person name="Gibbs R."/>
        </authorList>
    </citation>
    <scope>NUCLEOTIDE SEQUENCE</scope>
    <source>
        <strain evidence="1">Sampled in the wild</strain>
    </source>
</reference>
<organism evidence="1 2">
    <name type="scientific">Ladona fulva</name>
    <name type="common">Scarce chaser dragonfly</name>
    <name type="synonym">Libellula fulva</name>
    <dbReference type="NCBI Taxonomy" id="123851"/>
    <lineage>
        <taxon>Eukaryota</taxon>
        <taxon>Metazoa</taxon>
        <taxon>Ecdysozoa</taxon>
        <taxon>Arthropoda</taxon>
        <taxon>Hexapoda</taxon>
        <taxon>Insecta</taxon>
        <taxon>Pterygota</taxon>
        <taxon>Palaeoptera</taxon>
        <taxon>Odonata</taxon>
        <taxon>Epiprocta</taxon>
        <taxon>Anisoptera</taxon>
        <taxon>Libelluloidea</taxon>
        <taxon>Libellulidae</taxon>
        <taxon>Ladona</taxon>
    </lineage>
</organism>
<protein>
    <submittedName>
        <fullName evidence="1">Uncharacterized protein</fullName>
    </submittedName>
</protein>
<accession>A0A8K0JV94</accession>
<dbReference type="Proteomes" id="UP000792457">
    <property type="component" value="Unassembled WGS sequence"/>
</dbReference>
<dbReference type="EMBL" id="KZ308136">
    <property type="protein sequence ID" value="KAG8222525.1"/>
    <property type="molecule type" value="Genomic_DNA"/>
</dbReference>
<dbReference type="AlphaFoldDB" id="A0A8K0JV94"/>
<gene>
    <name evidence="1" type="ORF">J437_LFUL004561</name>
</gene>
<sequence>MCIRLVQSSLNFMVTMLFKNVRGNNGPKIMCWFLKKAHSVVGNICKKLIIHDENNSFWEQLITGDEKLCSQSGATIRLSCFPAPNKSPKNQFDSLKLHFIHKPSKLAVHEGEAFYQNYMEPHTFDCLSKKFLVGMGYVAIPTINA</sequence>
<evidence type="ECO:0000313" key="2">
    <source>
        <dbReference type="Proteomes" id="UP000792457"/>
    </source>
</evidence>
<name>A0A8K0JV94_LADFU</name>